<keyword evidence="4" id="KW-1185">Reference proteome</keyword>
<proteinExistence type="predicted"/>
<keyword evidence="2" id="KW-1133">Transmembrane helix</keyword>
<accession>A0ABV6GD08</accession>
<keyword evidence="2" id="KW-0472">Membrane</keyword>
<reference evidence="3 4" key="1">
    <citation type="submission" date="2024-09" db="EMBL/GenBank/DDBJ databases">
        <authorList>
            <person name="Sun Q."/>
            <person name="Mori K."/>
        </authorList>
    </citation>
    <scope>NUCLEOTIDE SEQUENCE [LARGE SCALE GENOMIC DNA]</scope>
    <source>
        <strain evidence="3 4">CCM 7228</strain>
    </source>
</reference>
<evidence type="ECO:0000256" key="1">
    <source>
        <dbReference type="SAM" id="MobiDB-lite"/>
    </source>
</evidence>
<name>A0ABV6GD08_9BACI</name>
<evidence type="ECO:0000313" key="3">
    <source>
        <dbReference type="EMBL" id="MFC0271560.1"/>
    </source>
</evidence>
<gene>
    <name evidence="3" type="ORF">ACFFIX_08840</name>
</gene>
<sequence>MKKSEWNDAQIEQLLHQLPPIKDSRKAEDIYQSIQLKSQNRKQPRTWMAPVLASAVALLLVALISPYFINQLMNGNGSQQQESASLSEEAKMDKGSSEESSLMADESSEVEPKMELALSQQTFVTKQEESQGIVTIAFADKVDQNVIPISVQGDATQNKVEQIQNLIPTIDFKKLGLESNLLKDFDFNVSKENPNDIIVTYSGEGSITSSTQDLILQTVINETFRWQEFKVAKLYTKNQAGIDFGNTGYKESLPIKKEQQKAFFLYQLNNETAKLLAPSPNSYDSINEAIQQMTKGIPEQSLKPSVVPNISISNVVEDGEELQISFDSDVQFENSEPYILMLEAILLTAKEFGIKRVSFQGINISQIGNIDVTKPVDVPYSPNPYIP</sequence>
<feature type="compositionally biased region" description="Basic and acidic residues" evidence="1">
    <location>
        <begin position="88"/>
        <end position="97"/>
    </location>
</feature>
<dbReference type="RefSeq" id="WP_378932695.1">
    <property type="nucleotide sequence ID" value="NZ_JBHLVO010000005.1"/>
</dbReference>
<feature type="compositionally biased region" description="Low complexity" evidence="1">
    <location>
        <begin position="78"/>
        <end position="87"/>
    </location>
</feature>
<feature type="region of interest" description="Disordered" evidence="1">
    <location>
        <begin position="78"/>
        <end position="109"/>
    </location>
</feature>
<keyword evidence="2" id="KW-0812">Transmembrane</keyword>
<organism evidence="3 4">
    <name type="scientific">Metabacillus herbersteinensis</name>
    <dbReference type="NCBI Taxonomy" id="283816"/>
    <lineage>
        <taxon>Bacteria</taxon>
        <taxon>Bacillati</taxon>
        <taxon>Bacillota</taxon>
        <taxon>Bacilli</taxon>
        <taxon>Bacillales</taxon>
        <taxon>Bacillaceae</taxon>
        <taxon>Metabacillus</taxon>
    </lineage>
</organism>
<comment type="caution">
    <text evidence="3">The sequence shown here is derived from an EMBL/GenBank/DDBJ whole genome shotgun (WGS) entry which is preliminary data.</text>
</comment>
<evidence type="ECO:0000256" key="2">
    <source>
        <dbReference type="SAM" id="Phobius"/>
    </source>
</evidence>
<dbReference type="EMBL" id="JBHLVO010000005">
    <property type="protein sequence ID" value="MFC0271560.1"/>
    <property type="molecule type" value="Genomic_DNA"/>
</dbReference>
<dbReference type="Proteomes" id="UP001589854">
    <property type="component" value="Unassembled WGS sequence"/>
</dbReference>
<evidence type="ECO:0000313" key="4">
    <source>
        <dbReference type="Proteomes" id="UP001589854"/>
    </source>
</evidence>
<protein>
    <submittedName>
        <fullName evidence="3">GerMN domain-containing protein</fullName>
    </submittedName>
</protein>
<feature type="transmembrane region" description="Helical" evidence="2">
    <location>
        <begin position="47"/>
        <end position="69"/>
    </location>
</feature>